<evidence type="ECO:0000256" key="11">
    <source>
        <dbReference type="RuleBase" id="RU003357"/>
    </source>
</evidence>
<accession>A0ABR4YJ45</accession>
<evidence type="ECO:0000256" key="2">
    <source>
        <dbReference type="ARBA" id="ARBA00022448"/>
    </source>
</evidence>
<dbReference type="SUPFAM" id="SSF56935">
    <property type="entry name" value="Porins"/>
    <property type="match status" value="1"/>
</dbReference>
<dbReference type="InterPro" id="IPR012910">
    <property type="entry name" value="Plug_dom"/>
</dbReference>
<dbReference type="EMBL" id="JRGF01000011">
    <property type="protein sequence ID" value="KHE41400.1"/>
    <property type="molecule type" value="Genomic_DNA"/>
</dbReference>
<keyword evidence="15" id="KW-1185">Reference proteome</keyword>
<keyword evidence="6 11" id="KW-0798">TonB box</keyword>
<dbReference type="InterPro" id="IPR037066">
    <property type="entry name" value="Plug_dom_sf"/>
</dbReference>
<dbReference type="Pfam" id="PF07715">
    <property type="entry name" value="Plug"/>
    <property type="match status" value="1"/>
</dbReference>
<keyword evidence="5" id="KW-0732">Signal</keyword>
<evidence type="ECO:0000313" key="14">
    <source>
        <dbReference type="EMBL" id="KHE41400.1"/>
    </source>
</evidence>
<gene>
    <name evidence="14" type="ORF">LG35_08690</name>
</gene>
<dbReference type="Pfam" id="PF00593">
    <property type="entry name" value="TonB_dep_Rec_b-barrel"/>
    <property type="match status" value="1"/>
</dbReference>
<name>A0ABR4YJ45_9BACT</name>
<dbReference type="InterPro" id="IPR000531">
    <property type="entry name" value="Beta-barrel_TonB"/>
</dbReference>
<dbReference type="PANTHER" id="PTHR30069:SF29">
    <property type="entry name" value="HEMOGLOBIN AND HEMOGLOBIN-HAPTOGLOBIN-BINDING PROTEIN 1-RELATED"/>
    <property type="match status" value="1"/>
</dbReference>
<comment type="similarity">
    <text evidence="10 11">Belongs to the TonB-dependent receptor family.</text>
</comment>
<reference evidence="14 15" key="1">
    <citation type="submission" date="2014-09" db="EMBL/GenBank/DDBJ databases">
        <title>Alistipes sp. 627, sp. nov., a novel member of the family Rikenellaceae isolated from human faeces.</title>
        <authorList>
            <person name="Shkoporov A.N."/>
            <person name="Chaplin A.V."/>
            <person name="Motuzova O.V."/>
            <person name="Kafarskaia L.I."/>
            <person name="Khokhlova E.V."/>
            <person name="Efimov B.A."/>
        </authorList>
    </citation>
    <scope>NUCLEOTIDE SEQUENCE [LARGE SCALE GENOMIC DNA]</scope>
    <source>
        <strain evidence="14 15">627</strain>
    </source>
</reference>
<evidence type="ECO:0000256" key="6">
    <source>
        <dbReference type="ARBA" id="ARBA00023077"/>
    </source>
</evidence>
<dbReference type="PANTHER" id="PTHR30069">
    <property type="entry name" value="TONB-DEPENDENT OUTER MEMBRANE RECEPTOR"/>
    <property type="match status" value="1"/>
</dbReference>
<evidence type="ECO:0000256" key="7">
    <source>
        <dbReference type="ARBA" id="ARBA00023136"/>
    </source>
</evidence>
<evidence type="ECO:0000256" key="5">
    <source>
        <dbReference type="ARBA" id="ARBA00022729"/>
    </source>
</evidence>
<evidence type="ECO:0000259" key="12">
    <source>
        <dbReference type="Pfam" id="PF00593"/>
    </source>
</evidence>
<keyword evidence="8" id="KW-0675">Receptor</keyword>
<evidence type="ECO:0000256" key="8">
    <source>
        <dbReference type="ARBA" id="ARBA00023170"/>
    </source>
</evidence>
<evidence type="ECO:0000256" key="10">
    <source>
        <dbReference type="PROSITE-ProRule" id="PRU01360"/>
    </source>
</evidence>
<organism evidence="14 15">
    <name type="scientific">Alistipes inops</name>
    <dbReference type="NCBI Taxonomy" id="1501391"/>
    <lineage>
        <taxon>Bacteria</taxon>
        <taxon>Pseudomonadati</taxon>
        <taxon>Bacteroidota</taxon>
        <taxon>Bacteroidia</taxon>
        <taxon>Bacteroidales</taxon>
        <taxon>Rikenellaceae</taxon>
        <taxon>Alistipes</taxon>
    </lineage>
</organism>
<feature type="domain" description="TonB-dependent receptor plug" evidence="13">
    <location>
        <begin position="55"/>
        <end position="158"/>
    </location>
</feature>
<keyword evidence="9 10" id="KW-0998">Cell outer membrane</keyword>
<dbReference type="Gene3D" id="2.170.130.10">
    <property type="entry name" value="TonB-dependent receptor, plug domain"/>
    <property type="match status" value="1"/>
</dbReference>
<keyword evidence="4 10" id="KW-0812">Transmembrane</keyword>
<evidence type="ECO:0000259" key="13">
    <source>
        <dbReference type="Pfam" id="PF07715"/>
    </source>
</evidence>
<evidence type="ECO:0000256" key="1">
    <source>
        <dbReference type="ARBA" id="ARBA00004571"/>
    </source>
</evidence>
<dbReference type="Proteomes" id="UP000030889">
    <property type="component" value="Unassembled WGS sequence"/>
</dbReference>
<sequence>MAVCRPEAAGAEYAAFAAAVVCGVAVPPGGTTGETEERSGAIDSVTVTARRPLSDIGIQKTVFDETLLHEDVTFSLADMLAHSTPVFIKSYGRGTMATVSLRGTGASHTRVTWNGMRMNSPLFGMMDLSYIPSYFIDGAALYNGASSVGVAGGGLGGAIALDTRPSDSDGFGMKYIQGVASYSTFDEYLRLSYGGGRMRSETSVLLTTSENDFTYRNYAKKDFVLDGNGNVTGWSYPLERNRNCSYRDFHILQELYYDAGRGGDFGLSAWYMDSSRGLPLLNTDYTESNTSFSRQTEKTFRGVLRWDKYAGRGRVSAKAGYHYSDMRYLEQSRRSYGGAAAPEVQTRSDWRSYIHTLFGDAGWEMGLGERFYLVADLSLLQHFVYTVNDKPVRNTSEPSAYDDARTELSALVSARYRPAERFGIALNLRQEVIGNEGAPFIPALLLDWNPFGRVVFKASVARNYRFPTLNDRHFAKNTLLPEEGFTYDGGVEAEGSAEGASYGVSLTFYDSYIRNWIFWYPDKGATQWLPTNIRLVHAFGAEASARAAVEWGRGWSARVDALLAWTRSLNMREPLNEADNAVGKQLPYVPVWSGAVTVRLQWRSWTVDYKWNYYSERFTTTDNSAMITGRIVPYFMNDLSFGKAFRFRWADLSVGFKVNNLFDEEYETELSRPMPGRNYGFSLEITPRFRHP</sequence>
<evidence type="ECO:0000313" key="15">
    <source>
        <dbReference type="Proteomes" id="UP000030889"/>
    </source>
</evidence>
<evidence type="ECO:0000256" key="9">
    <source>
        <dbReference type="ARBA" id="ARBA00023237"/>
    </source>
</evidence>
<keyword evidence="2 10" id="KW-0813">Transport</keyword>
<proteinExistence type="inferred from homology"/>
<keyword evidence="3 10" id="KW-1134">Transmembrane beta strand</keyword>
<evidence type="ECO:0008006" key="16">
    <source>
        <dbReference type="Google" id="ProtNLM"/>
    </source>
</evidence>
<keyword evidence="7 10" id="KW-0472">Membrane</keyword>
<evidence type="ECO:0000256" key="4">
    <source>
        <dbReference type="ARBA" id="ARBA00022692"/>
    </source>
</evidence>
<comment type="caution">
    <text evidence="14">The sequence shown here is derived from an EMBL/GenBank/DDBJ whole genome shotgun (WGS) entry which is preliminary data.</text>
</comment>
<dbReference type="PROSITE" id="PS52016">
    <property type="entry name" value="TONB_DEPENDENT_REC_3"/>
    <property type="match status" value="1"/>
</dbReference>
<feature type="domain" description="TonB-dependent receptor-like beta-barrel" evidence="12">
    <location>
        <begin position="256"/>
        <end position="661"/>
    </location>
</feature>
<dbReference type="Gene3D" id="2.40.170.20">
    <property type="entry name" value="TonB-dependent receptor, beta-barrel domain"/>
    <property type="match status" value="1"/>
</dbReference>
<dbReference type="InterPro" id="IPR036942">
    <property type="entry name" value="Beta-barrel_TonB_sf"/>
</dbReference>
<evidence type="ECO:0000256" key="3">
    <source>
        <dbReference type="ARBA" id="ARBA00022452"/>
    </source>
</evidence>
<dbReference type="InterPro" id="IPR039426">
    <property type="entry name" value="TonB-dep_rcpt-like"/>
</dbReference>
<comment type="subcellular location">
    <subcellularLocation>
        <location evidence="1 10">Cell outer membrane</location>
        <topology evidence="1 10">Multi-pass membrane protein</topology>
    </subcellularLocation>
</comment>
<protein>
    <recommendedName>
        <fullName evidence="16">TonB-dependent receptor</fullName>
    </recommendedName>
</protein>